<dbReference type="KEGG" id="noa:BKM31_10330"/>
<dbReference type="SUPFAM" id="SSF51735">
    <property type="entry name" value="NAD(P)-binding Rossmann-fold domains"/>
    <property type="match status" value="1"/>
</dbReference>
<dbReference type="InterPro" id="IPR036291">
    <property type="entry name" value="NAD(P)-bd_dom_sf"/>
</dbReference>
<feature type="domain" description="NAD(P)-binding" evidence="1">
    <location>
        <begin position="12"/>
        <end position="180"/>
    </location>
</feature>
<dbReference type="Proteomes" id="UP000190797">
    <property type="component" value="Chromosome"/>
</dbReference>
<dbReference type="InterPro" id="IPR016040">
    <property type="entry name" value="NAD(P)-bd_dom"/>
</dbReference>
<dbReference type="Pfam" id="PF13460">
    <property type="entry name" value="NAD_binding_10"/>
    <property type="match status" value="1"/>
</dbReference>
<dbReference type="AlphaFoldDB" id="A0A1U9ZV40"/>
<dbReference type="InterPro" id="IPR051604">
    <property type="entry name" value="Ergot_Alk_Oxidoreductase"/>
</dbReference>
<dbReference type="Gene3D" id="3.40.50.720">
    <property type="entry name" value="NAD(P)-binding Rossmann-like Domain"/>
    <property type="match status" value="1"/>
</dbReference>
<gene>
    <name evidence="2" type="ORF">BKM31_10330</name>
</gene>
<evidence type="ECO:0000313" key="2">
    <source>
        <dbReference type="EMBL" id="AQZ61815.1"/>
    </source>
</evidence>
<name>A0A1U9ZV40_9ACTN</name>
<proteinExistence type="predicted"/>
<organism evidence="2 3">
    <name type="scientific">[Actinomadura] parvosata subsp. kistnae</name>
    <dbReference type="NCBI Taxonomy" id="1909395"/>
    <lineage>
        <taxon>Bacteria</taxon>
        <taxon>Bacillati</taxon>
        <taxon>Actinomycetota</taxon>
        <taxon>Actinomycetes</taxon>
        <taxon>Streptosporangiales</taxon>
        <taxon>Streptosporangiaceae</taxon>
        <taxon>Nonomuraea</taxon>
    </lineage>
</organism>
<dbReference type="STRING" id="1909395.BKM31_10330"/>
<reference evidence="3" key="1">
    <citation type="journal article" date="2017" name="Med. Chem. Commun.">
        <title>Nonomuraea sp. ATCC 55076 harbours the largest actinomycete chromosome to date and the kistamicin biosynthetic gene cluster.</title>
        <authorList>
            <person name="Nazari B."/>
            <person name="Forneris C.C."/>
            <person name="Gibson M.I."/>
            <person name="Moon K."/>
            <person name="Schramma K.R."/>
            <person name="Seyedsayamdost M.R."/>
        </authorList>
    </citation>
    <scope>NUCLEOTIDE SEQUENCE [LARGE SCALE GENOMIC DNA]</scope>
    <source>
        <strain evidence="3">ATCC 55076</strain>
    </source>
</reference>
<evidence type="ECO:0000259" key="1">
    <source>
        <dbReference type="Pfam" id="PF13460"/>
    </source>
</evidence>
<protein>
    <recommendedName>
        <fullName evidence="1">NAD(P)-binding domain-containing protein</fullName>
    </recommendedName>
</protein>
<accession>A0A1U9ZV40</accession>
<keyword evidence="3" id="KW-1185">Reference proteome</keyword>
<dbReference type="PANTHER" id="PTHR43162:SF1">
    <property type="entry name" value="PRESTALK A DIFFERENTIATION PROTEIN A"/>
    <property type="match status" value="1"/>
</dbReference>
<evidence type="ECO:0000313" key="3">
    <source>
        <dbReference type="Proteomes" id="UP000190797"/>
    </source>
</evidence>
<sequence length="281" mass="30035">MRSEVAVILVTGATGNVGRHLVDLLLQAGERVRAISRNPERAGLPDGVEVVRADLSSPDDLRAALRGARRAYLFPAAGQVRGFLDEAKRAGVEHVVLLSALAVNMKQSGVIGSLHAEYEQAVTESGLPWTFLRPGAFMANDLRWAPGVKNGGVVQAPFAEAATAPIDERDIAAVAARTLLEDGHAGKAYELTGPASLTTTERVRILGEVLGRELRLEELSPEEARAQMIPQTPAPVVESMLTLFASFVGQVAEVSPAVRQLTGRDPYPYADWAARNAAAFR</sequence>
<dbReference type="Gene3D" id="3.90.25.10">
    <property type="entry name" value="UDP-galactose 4-epimerase, domain 1"/>
    <property type="match status" value="1"/>
</dbReference>
<dbReference type="EMBL" id="CP017717">
    <property type="protein sequence ID" value="AQZ61815.1"/>
    <property type="molecule type" value="Genomic_DNA"/>
</dbReference>
<dbReference type="PANTHER" id="PTHR43162">
    <property type="match status" value="1"/>
</dbReference>
<dbReference type="CDD" id="cd05269">
    <property type="entry name" value="TMR_SDR_a"/>
    <property type="match status" value="1"/>
</dbReference>